<organism evidence="1 2">
    <name type="scientific">Actinoplanes awajinensis subsp. mycoplanecinus</name>
    <dbReference type="NCBI Taxonomy" id="135947"/>
    <lineage>
        <taxon>Bacteria</taxon>
        <taxon>Bacillati</taxon>
        <taxon>Actinomycetota</taxon>
        <taxon>Actinomycetes</taxon>
        <taxon>Micromonosporales</taxon>
        <taxon>Micromonosporaceae</taxon>
        <taxon>Actinoplanes</taxon>
    </lineage>
</organism>
<dbReference type="RefSeq" id="WP_067702658.1">
    <property type="nucleotide sequence ID" value="NZ_LLZH01000309.1"/>
</dbReference>
<sequence>MSDVSVLPGSLAVRNLFEDLLGREVTVSPGDPLSAEEVRTATVAIFTDAGQKIYASMGLQLSLAANAGAALGLLPPGAAEDSIDEKQLFPNLAENVFELCNIFTSLLNKEGAPHVKLYQVIYPGMELPSDARAVLLALGRRLDLMVEVSRYGKGKLSISLAP</sequence>
<name>A0A101JFU8_9ACTN</name>
<accession>A0A101JFU8</accession>
<dbReference type="AlphaFoldDB" id="A0A101JFU8"/>
<dbReference type="Proteomes" id="UP000053244">
    <property type="component" value="Unassembled WGS sequence"/>
</dbReference>
<protein>
    <submittedName>
        <fullName evidence="1">Uncharacterized protein</fullName>
    </submittedName>
</protein>
<evidence type="ECO:0000313" key="1">
    <source>
        <dbReference type="EMBL" id="KUL25965.1"/>
    </source>
</evidence>
<proteinExistence type="predicted"/>
<comment type="caution">
    <text evidence="1">The sequence shown here is derived from an EMBL/GenBank/DDBJ whole genome shotgun (WGS) entry which is preliminary data.</text>
</comment>
<gene>
    <name evidence="1" type="ORF">ADL15_39180</name>
</gene>
<keyword evidence="2" id="KW-1185">Reference proteome</keyword>
<reference evidence="1 2" key="1">
    <citation type="submission" date="2015-10" db="EMBL/GenBank/DDBJ databases">
        <authorList>
            <person name="Gilbert D.G."/>
        </authorList>
    </citation>
    <scope>NUCLEOTIDE SEQUENCE [LARGE SCALE GENOMIC DNA]</scope>
    <source>
        <strain evidence="1 2">NRRL B-16712</strain>
    </source>
</reference>
<dbReference type="EMBL" id="LLZH01000309">
    <property type="protein sequence ID" value="KUL25965.1"/>
    <property type="molecule type" value="Genomic_DNA"/>
</dbReference>
<dbReference type="OrthoDB" id="5244255at2"/>
<evidence type="ECO:0000313" key="2">
    <source>
        <dbReference type="Proteomes" id="UP000053244"/>
    </source>
</evidence>